<evidence type="ECO:0000259" key="2">
    <source>
        <dbReference type="Pfam" id="PF00561"/>
    </source>
</evidence>
<dbReference type="RefSeq" id="WP_095941831.1">
    <property type="nucleotide sequence ID" value="NZ_CABVJE010000016.1"/>
</dbReference>
<dbReference type="AlphaFoldDB" id="A0A5E7UJF2"/>
<gene>
    <name evidence="3" type="primary">ephA_2</name>
    <name evidence="3" type="ORF">PS938_03682</name>
</gene>
<reference evidence="3 4" key="1">
    <citation type="submission" date="2019-09" db="EMBL/GenBank/DDBJ databases">
        <authorList>
            <person name="Chandra G."/>
            <person name="Truman W A."/>
        </authorList>
    </citation>
    <scope>NUCLEOTIDE SEQUENCE [LARGE SCALE GENOMIC DNA]</scope>
    <source>
        <strain evidence="3">PS938</strain>
    </source>
</reference>
<dbReference type="PANTHER" id="PTHR43329">
    <property type="entry name" value="EPOXIDE HYDROLASE"/>
    <property type="match status" value="1"/>
</dbReference>
<dbReference type="Gene3D" id="3.40.50.1820">
    <property type="entry name" value="alpha/beta hydrolase"/>
    <property type="match status" value="1"/>
</dbReference>
<proteinExistence type="predicted"/>
<dbReference type="InterPro" id="IPR000639">
    <property type="entry name" value="Epox_hydrolase-like"/>
</dbReference>
<dbReference type="EC" id="3.3.2.10" evidence="3"/>
<dbReference type="InterPro" id="IPR000073">
    <property type="entry name" value="AB_hydrolase_1"/>
</dbReference>
<evidence type="ECO:0000313" key="3">
    <source>
        <dbReference type="EMBL" id="VVQ11572.1"/>
    </source>
</evidence>
<organism evidence="3 4">
    <name type="scientific">Pseudomonas fluorescens</name>
    <dbReference type="NCBI Taxonomy" id="294"/>
    <lineage>
        <taxon>Bacteria</taxon>
        <taxon>Pseudomonadati</taxon>
        <taxon>Pseudomonadota</taxon>
        <taxon>Gammaproteobacteria</taxon>
        <taxon>Pseudomonadales</taxon>
        <taxon>Pseudomonadaceae</taxon>
        <taxon>Pseudomonas</taxon>
    </lineage>
</organism>
<dbReference type="PRINTS" id="PR00412">
    <property type="entry name" value="EPOXHYDRLASE"/>
</dbReference>
<dbReference type="Proteomes" id="UP000327191">
    <property type="component" value="Unassembled WGS sequence"/>
</dbReference>
<evidence type="ECO:0000256" key="1">
    <source>
        <dbReference type="ARBA" id="ARBA00022801"/>
    </source>
</evidence>
<protein>
    <submittedName>
        <fullName evidence="3">Epoxide hydrolase A</fullName>
        <ecNumber evidence="3">3.3.2.10</ecNumber>
    </submittedName>
</protein>
<dbReference type="EMBL" id="CABVJE010000016">
    <property type="protein sequence ID" value="VVQ11572.1"/>
    <property type="molecule type" value="Genomic_DNA"/>
</dbReference>
<accession>A0A5E7UJF2</accession>
<dbReference type="SUPFAM" id="SSF53474">
    <property type="entry name" value="alpha/beta-Hydrolases"/>
    <property type="match status" value="1"/>
</dbReference>
<evidence type="ECO:0000313" key="4">
    <source>
        <dbReference type="Proteomes" id="UP000327191"/>
    </source>
</evidence>
<feature type="domain" description="AB hydrolase-1" evidence="2">
    <location>
        <begin position="25"/>
        <end position="131"/>
    </location>
</feature>
<name>A0A5E7UJF2_PSEFL</name>
<dbReference type="OrthoDB" id="9780765at2"/>
<sequence>MNEPHLELLDINGIRMQIATQGGGPLVLLCHGFPELWYSWRNQLAALAAAGYRAVAPDMRGYGGTDAPAEPDAYTTLHLVGDMVELVNALGEQQAVIVGHDWGAQVAWSAAMMRPDLFRAVVGMSVPFSPPARVDLLSALASRGISDFYIQYFQTPGVAEAELERDVESSIRRIYFSGSGDGPDWPVFGRLQPGQGFLGAMIEPETLPDWLSLEDIAYYTGEFNRSGFRGGLNWYRNMTRSWALLAPWRGCVIRQPSMFIAGSRDGVLKFPSSPRQIEAFAQTLPELRGCHILEGAGHWIQQERATEVNELLLDFLKKLSSEG</sequence>
<dbReference type="GO" id="GO:0004301">
    <property type="term" value="F:epoxide hydrolase activity"/>
    <property type="evidence" value="ECO:0007669"/>
    <property type="project" value="UniProtKB-EC"/>
</dbReference>
<dbReference type="Pfam" id="PF00561">
    <property type="entry name" value="Abhydrolase_1"/>
    <property type="match status" value="1"/>
</dbReference>
<dbReference type="InterPro" id="IPR029058">
    <property type="entry name" value="AB_hydrolase_fold"/>
</dbReference>
<keyword evidence="1 3" id="KW-0378">Hydrolase</keyword>